<evidence type="ECO:0000256" key="7">
    <source>
        <dbReference type="ARBA" id="ARBA00022771"/>
    </source>
</evidence>
<dbReference type="VEuPathDB" id="MicrosporidiaDB:EHP00_931"/>
<dbReference type="OrthoDB" id="8962942at2759"/>
<keyword evidence="7 11" id="KW-0863">Zinc-finger</keyword>
<dbReference type="GO" id="GO:0000082">
    <property type="term" value="P:G1/S transition of mitotic cell cycle"/>
    <property type="evidence" value="ECO:0007669"/>
    <property type="project" value="EnsemblFungi"/>
</dbReference>
<keyword evidence="14" id="KW-1185">Reference proteome</keyword>
<dbReference type="SUPFAM" id="SSF57850">
    <property type="entry name" value="RING/U-box"/>
    <property type="match status" value="1"/>
</dbReference>
<organism evidence="13 14">
    <name type="scientific">Ecytonucleospora hepatopenaei</name>
    <dbReference type="NCBI Taxonomy" id="646526"/>
    <lineage>
        <taxon>Eukaryota</taxon>
        <taxon>Fungi</taxon>
        <taxon>Fungi incertae sedis</taxon>
        <taxon>Microsporidia</taxon>
        <taxon>Enterocytozoonidae</taxon>
        <taxon>Ecytonucleospora</taxon>
    </lineage>
</organism>
<dbReference type="PROSITE" id="PS50089">
    <property type="entry name" value="ZF_RING_2"/>
    <property type="match status" value="1"/>
</dbReference>
<evidence type="ECO:0000256" key="11">
    <source>
        <dbReference type="PROSITE-ProRule" id="PRU00175"/>
    </source>
</evidence>
<dbReference type="GO" id="GO:0031463">
    <property type="term" value="C:Cul3-RING ubiquitin ligase complex"/>
    <property type="evidence" value="ECO:0007669"/>
    <property type="project" value="EnsemblFungi"/>
</dbReference>
<dbReference type="GO" id="GO:0031146">
    <property type="term" value="P:SCF-dependent proteasomal ubiquitin-dependent protein catabolic process"/>
    <property type="evidence" value="ECO:0007669"/>
    <property type="project" value="EnsemblFungi"/>
</dbReference>
<accession>A0A1W0E710</accession>
<dbReference type="GO" id="GO:0004842">
    <property type="term" value="F:ubiquitin-protein transferase activity"/>
    <property type="evidence" value="ECO:0007669"/>
    <property type="project" value="EnsemblFungi"/>
</dbReference>
<reference evidence="13 14" key="1">
    <citation type="journal article" date="2017" name="Environ. Microbiol.">
        <title>Decay of the glycolytic pathway and adaptation to intranuclear parasitism within Enterocytozoonidae microsporidia.</title>
        <authorList>
            <person name="Wiredu Boakye D."/>
            <person name="Jaroenlak P."/>
            <person name="Prachumwat A."/>
            <person name="Williams T.A."/>
            <person name="Bateman K.S."/>
            <person name="Itsathitphaisarn O."/>
            <person name="Sritunyalucksana K."/>
            <person name="Paszkiewicz K.H."/>
            <person name="Moore K.A."/>
            <person name="Stentiford G.D."/>
            <person name="Williams B.A."/>
        </authorList>
    </citation>
    <scope>NUCLEOTIDE SEQUENCE [LARGE SCALE GENOMIC DNA]</scope>
    <source>
        <strain evidence="13 14">TH1</strain>
    </source>
</reference>
<dbReference type="InterPro" id="IPR001841">
    <property type="entry name" value="Znf_RING"/>
</dbReference>
<evidence type="ECO:0000256" key="5">
    <source>
        <dbReference type="ARBA" id="ARBA00022490"/>
    </source>
</evidence>
<evidence type="ECO:0000313" key="13">
    <source>
        <dbReference type="EMBL" id="OQS55018.1"/>
    </source>
</evidence>
<dbReference type="Pfam" id="PF12678">
    <property type="entry name" value="zf-rbx1"/>
    <property type="match status" value="1"/>
</dbReference>
<evidence type="ECO:0000259" key="12">
    <source>
        <dbReference type="PROSITE" id="PS50089"/>
    </source>
</evidence>
<feature type="domain" description="RING-type" evidence="12">
    <location>
        <begin position="39"/>
        <end position="81"/>
    </location>
</feature>
<dbReference type="GO" id="GO:0010828">
    <property type="term" value="P:positive regulation of D-glucose transmembrane transport"/>
    <property type="evidence" value="ECO:0007669"/>
    <property type="project" value="EnsemblFungi"/>
</dbReference>
<dbReference type="InterPro" id="IPR013083">
    <property type="entry name" value="Znf_RING/FYVE/PHD"/>
</dbReference>
<protein>
    <submittedName>
        <fullName evidence="13">Pip1</fullName>
    </submittedName>
</protein>
<comment type="pathway">
    <text evidence="3">Protein modification; protein ubiquitination.</text>
</comment>
<comment type="similarity">
    <text evidence="4">Belongs to the RING-box family.</text>
</comment>
<dbReference type="STRING" id="646526.A0A1W0E710"/>
<dbReference type="Gene3D" id="3.30.40.10">
    <property type="entry name" value="Zinc/RING finger domain, C3HC4 (zinc finger)"/>
    <property type="match status" value="1"/>
</dbReference>
<dbReference type="EMBL" id="MNPJ01000014">
    <property type="protein sequence ID" value="OQS55018.1"/>
    <property type="molecule type" value="Genomic_DNA"/>
</dbReference>
<dbReference type="GO" id="GO:0005634">
    <property type="term" value="C:nucleus"/>
    <property type="evidence" value="ECO:0007669"/>
    <property type="project" value="UniProtKB-SubCell"/>
</dbReference>
<comment type="subcellular location">
    <subcellularLocation>
        <location evidence="2">Cytoplasm</location>
    </subcellularLocation>
    <subcellularLocation>
        <location evidence="1">Nucleus</location>
    </subcellularLocation>
</comment>
<dbReference type="SMR" id="A0A1W0E710"/>
<keyword evidence="10" id="KW-0539">Nucleus</keyword>
<dbReference type="AlphaFoldDB" id="A0A1W0E710"/>
<dbReference type="GO" id="GO:0008270">
    <property type="term" value="F:zinc ion binding"/>
    <property type="evidence" value="ECO:0007669"/>
    <property type="project" value="UniProtKB-KW"/>
</dbReference>
<evidence type="ECO:0000256" key="6">
    <source>
        <dbReference type="ARBA" id="ARBA00022723"/>
    </source>
</evidence>
<evidence type="ECO:0000256" key="8">
    <source>
        <dbReference type="ARBA" id="ARBA00022786"/>
    </source>
</evidence>
<dbReference type="FunFam" id="3.30.40.10:FF:000273">
    <property type="entry name" value="E3 ubiquitin-protein ligase RBX1"/>
    <property type="match status" value="1"/>
</dbReference>
<keyword evidence="5" id="KW-0963">Cytoplasm</keyword>
<evidence type="ECO:0000313" key="14">
    <source>
        <dbReference type="Proteomes" id="UP000192758"/>
    </source>
</evidence>
<evidence type="ECO:0000256" key="3">
    <source>
        <dbReference type="ARBA" id="ARBA00004906"/>
    </source>
</evidence>
<dbReference type="GO" id="GO:0030466">
    <property type="term" value="P:silent mating-type cassette heterochromatin formation"/>
    <property type="evidence" value="ECO:0007669"/>
    <property type="project" value="EnsemblFungi"/>
</dbReference>
<keyword evidence="6" id="KW-0479">Metal-binding</keyword>
<keyword evidence="9" id="KW-0862">Zinc</keyword>
<proteinExistence type="inferred from homology"/>
<dbReference type="GO" id="GO:0005737">
    <property type="term" value="C:cytoplasm"/>
    <property type="evidence" value="ECO:0007669"/>
    <property type="project" value="UniProtKB-SubCell"/>
</dbReference>
<dbReference type="PANTHER" id="PTHR11210">
    <property type="entry name" value="RING BOX"/>
    <property type="match status" value="1"/>
</dbReference>
<evidence type="ECO:0000256" key="10">
    <source>
        <dbReference type="ARBA" id="ARBA00023242"/>
    </source>
</evidence>
<evidence type="ECO:0000256" key="1">
    <source>
        <dbReference type="ARBA" id="ARBA00004123"/>
    </source>
</evidence>
<name>A0A1W0E710_9MICR</name>
<evidence type="ECO:0000256" key="2">
    <source>
        <dbReference type="ARBA" id="ARBA00004496"/>
    </source>
</evidence>
<sequence length="98" mass="11480">MEKNKTKIEILDWDLVATWSFDLKVETCTICRNHIMDLCIECQNDEKNGRCNVAWGKCGHAFHKHCIDRWLNTKNVCPLDTQVWQEEESALNDKGEIQ</sequence>
<dbReference type="InterPro" id="IPR024766">
    <property type="entry name" value="Znf_RING_H2"/>
</dbReference>
<dbReference type="Proteomes" id="UP000192758">
    <property type="component" value="Unassembled WGS sequence"/>
</dbReference>
<dbReference type="GO" id="GO:0019005">
    <property type="term" value="C:SCF ubiquitin ligase complex"/>
    <property type="evidence" value="ECO:0007669"/>
    <property type="project" value="EnsemblFungi"/>
</dbReference>
<gene>
    <name evidence="13" type="primary">pip1</name>
    <name evidence="13" type="ORF">EHP00_931</name>
</gene>
<dbReference type="GO" id="GO:0035361">
    <property type="term" value="C:Cul8-RING ubiquitin ligase complex"/>
    <property type="evidence" value="ECO:0007669"/>
    <property type="project" value="EnsemblFungi"/>
</dbReference>
<evidence type="ECO:0000256" key="9">
    <source>
        <dbReference type="ARBA" id="ARBA00022833"/>
    </source>
</evidence>
<keyword evidence="8" id="KW-0833">Ubl conjugation pathway</keyword>
<dbReference type="GO" id="GO:0030674">
    <property type="term" value="F:protein-macromolecule adaptor activity"/>
    <property type="evidence" value="ECO:0007669"/>
    <property type="project" value="EnsemblFungi"/>
</dbReference>
<dbReference type="InterPro" id="IPR051031">
    <property type="entry name" value="RING-box_E3_Ubiquitin_Ligase"/>
</dbReference>
<comment type="caution">
    <text evidence="13">The sequence shown here is derived from an EMBL/GenBank/DDBJ whole genome shotgun (WGS) entry which is preliminary data.</text>
</comment>
<evidence type="ECO:0000256" key="4">
    <source>
        <dbReference type="ARBA" id="ARBA00009273"/>
    </source>
</evidence>